<keyword evidence="2" id="KW-1185">Reference proteome</keyword>
<proteinExistence type="predicted"/>
<sequence length="184" mass="21708">MTLIYFDVASIPTLIDNNDIFAFAIQKDAVEREYEKLNPVGSVMRKGEIAHFDPNANKIRVFLQFVRVVDEYDDLYENSEYDGIILEFKNYDGFRTQTLEPNRNENAIRKRAYFFMNRYLYKKYFISPKFSKIVQPGQLLDVWCIPQYVKRQSDLGDSLLYSISLISIIENPDDLKCLMELCKH</sequence>
<accession>A0A1E5REI9</accession>
<dbReference type="AlphaFoldDB" id="A0A1E5REI9"/>
<comment type="caution">
    <text evidence="1">The sequence shown here is derived from an EMBL/GenBank/DDBJ whole genome shotgun (WGS) entry which is preliminary data.</text>
</comment>
<protein>
    <submittedName>
        <fullName evidence="1">Uncharacterized protein</fullName>
    </submittedName>
</protein>
<reference evidence="2" key="1">
    <citation type="journal article" date="2016" name="Genome Announc.">
        <title>Genome sequences of three species of Hanseniaspora isolated from spontaneous wine fermentations.</title>
        <authorList>
            <person name="Sternes P.R."/>
            <person name="Lee D."/>
            <person name="Kutyna D.R."/>
            <person name="Borneman A.R."/>
        </authorList>
    </citation>
    <scope>NUCLEOTIDE SEQUENCE [LARGE SCALE GENOMIC DNA]</scope>
    <source>
        <strain evidence="2">AWRI3579</strain>
    </source>
</reference>
<organism evidence="1 2">
    <name type="scientific">Hanseniaspora osmophila</name>
    <dbReference type="NCBI Taxonomy" id="56408"/>
    <lineage>
        <taxon>Eukaryota</taxon>
        <taxon>Fungi</taxon>
        <taxon>Dikarya</taxon>
        <taxon>Ascomycota</taxon>
        <taxon>Saccharomycotina</taxon>
        <taxon>Saccharomycetes</taxon>
        <taxon>Saccharomycodales</taxon>
        <taxon>Saccharomycodaceae</taxon>
        <taxon>Hanseniaspora</taxon>
    </lineage>
</organism>
<evidence type="ECO:0000313" key="1">
    <source>
        <dbReference type="EMBL" id="OEJ85328.1"/>
    </source>
</evidence>
<name>A0A1E5REI9_9ASCO</name>
<dbReference type="InParanoid" id="A0A1E5REI9"/>
<dbReference type="Proteomes" id="UP000095728">
    <property type="component" value="Unassembled WGS sequence"/>
</dbReference>
<gene>
    <name evidence="1" type="ORF">AWRI3579_g2446</name>
</gene>
<dbReference type="EMBL" id="LPNM01000007">
    <property type="protein sequence ID" value="OEJ85328.1"/>
    <property type="molecule type" value="Genomic_DNA"/>
</dbReference>
<evidence type="ECO:0000313" key="2">
    <source>
        <dbReference type="Proteomes" id="UP000095728"/>
    </source>
</evidence>